<evidence type="ECO:0000256" key="2">
    <source>
        <dbReference type="ARBA" id="ARBA00022837"/>
    </source>
</evidence>
<dbReference type="GO" id="GO:0016460">
    <property type="term" value="C:myosin II complex"/>
    <property type="evidence" value="ECO:0007669"/>
    <property type="project" value="TreeGrafter"/>
</dbReference>
<evidence type="ECO:0000313" key="4">
    <source>
        <dbReference type="Proteomes" id="UP001152795"/>
    </source>
</evidence>
<dbReference type="CDD" id="cd00051">
    <property type="entry name" value="EFh"/>
    <property type="match status" value="1"/>
</dbReference>
<evidence type="ECO:0000256" key="1">
    <source>
        <dbReference type="ARBA" id="ARBA00022737"/>
    </source>
</evidence>
<sequence>MIYFTDLREAFSLFIKSKPGKVAANDIGALLKTVGQSCTDEELHAIITQASEDKNLISFNQFLRIMENRRPAHDLESEIQETFRRFDKGGNGRISMKELRRMMGQLGERLTDDELDDMMREADLNGDGQIDFKEFRLLLMNN</sequence>
<dbReference type="PANTHER" id="PTHR23048">
    <property type="entry name" value="MYOSIN LIGHT CHAIN 1, 3"/>
    <property type="match status" value="1"/>
</dbReference>
<dbReference type="InterPro" id="IPR002048">
    <property type="entry name" value="EF_hand_dom"/>
</dbReference>
<accession>A0A7D9L6L0</accession>
<comment type="caution">
    <text evidence="3">The sequence shown here is derived from an EMBL/GenBank/DDBJ whole genome shotgun (WGS) entry which is preliminary data.</text>
</comment>
<dbReference type="AlphaFoldDB" id="A0A7D9L6L0"/>
<protein>
    <submittedName>
        <fullName evidence="3">Calmodulin isoform 1</fullName>
    </submittedName>
</protein>
<gene>
    <name evidence="3" type="ORF">PACLA_8A083765</name>
</gene>
<reference evidence="3" key="1">
    <citation type="submission" date="2020-04" db="EMBL/GenBank/DDBJ databases">
        <authorList>
            <person name="Alioto T."/>
            <person name="Alioto T."/>
            <person name="Gomez Garrido J."/>
        </authorList>
    </citation>
    <scope>NUCLEOTIDE SEQUENCE</scope>
    <source>
        <strain evidence="3">A484AB</strain>
    </source>
</reference>
<dbReference type="GO" id="GO:0005509">
    <property type="term" value="F:calcium ion binding"/>
    <property type="evidence" value="ECO:0007669"/>
    <property type="project" value="InterPro"/>
</dbReference>
<organism evidence="3 4">
    <name type="scientific">Paramuricea clavata</name>
    <name type="common">Red gorgonian</name>
    <name type="synonym">Violescent sea-whip</name>
    <dbReference type="NCBI Taxonomy" id="317549"/>
    <lineage>
        <taxon>Eukaryota</taxon>
        <taxon>Metazoa</taxon>
        <taxon>Cnidaria</taxon>
        <taxon>Anthozoa</taxon>
        <taxon>Octocorallia</taxon>
        <taxon>Malacalcyonacea</taxon>
        <taxon>Plexauridae</taxon>
        <taxon>Paramuricea</taxon>
    </lineage>
</organism>
<dbReference type="Pfam" id="PF13499">
    <property type="entry name" value="EF-hand_7"/>
    <property type="match status" value="1"/>
</dbReference>
<dbReference type="SMART" id="SM00054">
    <property type="entry name" value="EFh"/>
    <property type="match status" value="2"/>
</dbReference>
<dbReference type="Proteomes" id="UP001152795">
    <property type="component" value="Unassembled WGS sequence"/>
</dbReference>
<dbReference type="InterPro" id="IPR050230">
    <property type="entry name" value="CALM/Myosin/TropC-like"/>
</dbReference>
<dbReference type="EMBL" id="CACRXK020013223">
    <property type="protein sequence ID" value="CAB4024762.1"/>
    <property type="molecule type" value="Genomic_DNA"/>
</dbReference>
<dbReference type="Gene3D" id="1.10.238.10">
    <property type="entry name" value="EF-hand"/>
    <property type="match status" value="2"/>
</dbReference>
<dbReference type="OrthoDB" id="26525at2759"/>
<proteinExistence type="predicted"/>
<name>A0A7D9L6L0_PARCT</name>
<keyword evidence="1" id="KW-0677">Repeat</keyword>
<dbReference type="SUPFAM" id="SSF47473">
    <property type="entry name" value="EF-hand"/>
    <property type="match status" value="1"/>
</dbReference>
<dbReference type="PROSITE" id="PS00018">
    <property type="entry name" value="EF_HAND_1"/>
    <property type="match status" value="1"/>
</dbReference>
<dbReference type="PANTHER" id="PTHR23048:SF59">
    <property type="entry name" value="EF-HAND SUPERFAMILY PROTEIN"/>
    <property type="match status" value="1"/>
</dbReference>
<dbReference type="InterPro" id="IPR011992">
    <property type="entry name" value="EF-hand-dom_pair"/>
</dbReference>
<keyword evidence="4" id="KW-1185">Reference proteome</keyword>
<dbReference type="InterPro" id="IPR018247">
    <property type="entry name" value="EF_Hand_1_Ca_BS"/>
</dbReference>
<evidence type="ECO:0000313" key="3">
    <source>
        <dbReference type="EMBL" id="CAB4024762.1"/>
    </source>
</evidence>
<keyword evidence="2" id="KW-0106">Calcium</keyword>
<dbReference type="PROSITE" id="PS50222">
    <property type="entry name" value="EF_HAND_2"/>
    <property type="match status" value="2"/>
</dbReference>
<dbReference type="FunFam" id="1.10.238.10:FF:000003">
    <property type="entry name" value="Calmodulin A"/>
    <property type="match status" value="1"/>
</dbReference>